<evidence type="ECO:0000256" key="1">
    <source>
        <dbReference type="ARBA" id="ARBA00004141"/>
    </source>
</evidence>
<feature type="transmembrane region" description="Helical" evidence="6">
    <location>
        <begin position="29"/>
        <end position="50"/>
    </location>
</feature>
<feature type="transmembrane region" description="Helical" evidence="6">
    <location>
        <begin position="62"/>
        <end position="91"/>
    </location>
</feature>
<dbReference type="PIRSF" id="PIRSF002419">
    <property type="entry name" value="Tetraspanin"/>
    <property type="match status" value="1"/>
</dbReference>
<sequence length="257" mass="28101">MAAGSATVTRKSRDADCCSVNFLKNVLHIFNVIFLLAGAAVLGVGVWTLVDRHRLVVLLTTANFALAASVLVLAGALTLGVAVLGCCGVWRENRCLILVYTFLLLLIFLLEALVGVLAYVYQGHVEGELNQNLNRTFVESYSVDEARTAAIDSVQQDFKCCGAIRFEDWEGSRWHKGPPALQPHRVPDSCCRSMSPDCGLSHHPSNIFYTGCVYRIKQEIQAHLVILGAVGLGICVLQIFGMVLSCCLYIKLKDIID</sequence>
<feature type="transmembrane region" description="Helical" evidence="6">
    <location>
        <begin position="97"/>
        <end position="121"/>
    </location>
</feature>
<dbReference type="EMBL" id="JAZDUA010000217">
    <property type="protein sequence ID" value="KAK7863899.1"/>
    <property type="molecule type" value="Genomic_DNA"/>
</dbReference>
<feature type="transmembrane region" description="Helical" evidence="6">
    <location>
        <begin position="224"/>
        <end position="252"/>
    </location>
</feature>
<dbReference type="Proteomes" id="UP001378592">
    <property type="component" value="Unassembled WGS sequence"/>
</dbReference>
<keyword evidence="5 6" id="KW-0472">Membrane</keyword>
<evidence type="ECO:0000256" key="5">
    <source>
        <dbReference type="ARBA" id="ARBA00023136"/>
    </source>
</evidence>
<evidence type="ECO:0000313" key="8">
    <source>
        <dbReference type="Proteomes" id="UP001378592"/>
    </source>
</evidence>
<dbReference type="InterPro" id="IPR008952">
    <property type="entry name" value="Tetraspanin_EC2_sf"/>
</dbReference>
<dbReference type="GO" id="GO:0005886">
    <property type="term" value="C:plasma membrane"/>
    <property type="evidence" value="ECO:0007669"/>
    <property type="project" value="TreeGrafter"/>
</dbReference>
<dbReference type="InterPro" id="IPR018499">
    <property type="entry name" value="Tetraspanin/Peripherin"/>
</dbReference>
<proteinExistence type="inferred from homology"/>
<dbReference type="Gene3D" id="1.10.1450.10">
    <property type="entry name" value="Tetraspanin"/>
    <property type="match status" value="1"/>
</dbReference>
<evidence type="ECO:0000256" key="6">
    <source>
        <dbReference type="RuleBase" id="RU361218"/>
    </source>
</evidence>
<dbReference type="InterPro" id="IPR000301">
    <property type="entry name" value="Tetraspanin_animals"/>
</dbReference>
<dbReference type="PANTHER" id="PTHR19282:SF544">
    <property type="entry name" value="TETRASPANIN"/>
    <property type="match status" value="1"/>
</dbReference>
<protein>
    <recommendedName>
        <fullName evidence="6">Tetraspanin</fullName>
    </recommendedName>
</protein>
<evidence type="ECO:0000256" key="4">
    <source>
        <dbReference type="ARBA" id="ARBA00022989"/>
    </source>
</evidence>
<gene>
    <name evidence="7" type="ORF">R5R35_007229</name>
</gene>
<dbReference type="CDD" id="cd03155">
    <property type="entry name" value="CD151_like_LEL"/>
    <property type="match status" value="1"/>
</dbReference>
<comment type="subcellular location">
    <subcellularLocation>
        <location evidence="1 6">Membrane</location>
        <topology evidence="1 6">Multi-pass membrane protein</topology>
    </subcellularLocation>
</comment>
<keyword evidence="3 6" id="KW-0812">Transmembrane</keyword>
<dbReference type="SUPFAM" id="SSF48652">
    <property type="entry name" value="Tetraspanin"/>
    <property type="match status" value="1"/>
</dbReference>
<accession>A0AAN9VFF5</accession>
<dbReference type="Pfam" id="PF00335">
    <property type="entry name" value="Tetraspanin"/>
    <property type="match status" value="1"/>
</dbReference>
<keyword evidence="4 6" id="KW-1133">Transmembrane helix</keyword>
<dbReference type="PANTHER" id="PTHR19282">
    <property type="entry name" value="TETRASPANIN"/>
    <property type="match status" value="1"/>
</dbReference>
<dbReference type="AlphaFoldDB" id="A0AAN9VFF5"/>
<evidence type="ECO:0000256" key="2">
    <source>
        <dbReference type="ARBA" id="ARBA00006840"/>
    </source>
</evidence>
<evidence type="ECO:0000256" key="3">
    <source>
        <dbReference type="ARBA" id="ARBA00022692"/>
    </source>
</evidence>
<comment type="caution">
    <text evidence="7">The sequence shown here is derived from an EMBL/GenBank/DDBJ whole genome shotgun (WGS) entry which is preliminary data.</text>
</comment>
<organism evidence="7 8">
    <name type="scientific">Gryllus longicercus</name>
    <dbReference type="NCBI Taxonomy" id="2509291"/>
    <lineage>
        <taxon>Eukaryota</taxon>
        <taxon>Metazoa</taxon>
        <taxon>Ecdysozoa</taxon>
        <taxon>Arthropoda</taxon>
        <taxon>Hexapoda</taxon>
        <taxon>Insecta</taxon>
        <taxon>Pterygota</taxon>
        <taxon>Neoptera</taxon>
        <taxon>Polyneoptera</taxon>
        <taxon>Orthoptera</taxon>
        <taxon>Ensifera</taxon>
        <taxon>Gryllidea</taxon>
        <taxon>Grylloidea</taxon>
        <taxon>Gryllidae</taxon>
        <taxon>Gryllinae</taxon>
        <taxon>Gryllus</taxon>
    </lineage>
</organism>
<dbReference type="PRINTS" id="PR00259">
    <property type="entry name" value="TMFOUR"/>
</dbReference>
<name>A0AAN9VFF5_9ORTH</name>
<keyword evidence="8" id="KW-1185">Reference proteome</keyword>
<evidence type="ECO:0000313" key="7">
    <source>
        <dbReference type="EMBL" id="KAK7863899.1"/>
    </source>
</evidence>
<comment type="similarity">
    <text evidence="2 6">Belongs to the tetraspanin (TM4SF) family.</text>
</comment>
<reference evidence="7 8" key="1">
    <citation type="submission" date="2024-03" db="EMBL/GenBank/DDBJ databases">
        <title>The genome assembly and annotation of the cricket Gryllus longicercus Weissman &amp; Gray.</title>
        <authorList>
            <person name="Szrajer S."/>
            <person name="Gray D."/>
            <person name="Ylla G."/>
        </authorList>
    </citation>
    <scope>NUCLEOTIDE SEQUENCE [LARGE SCALE GENOMIC DNA]</scope>
    <source>
        <strain evidence="7">DAG 2021-001</strain>
        <tissue evidence="7">Whole body minus gut</tissue>
    </source>
</reference>